<evidence type="ECO:0000256" key="6">
    <source>
        <dbReference type="ARBA" id="ARBA00022824"/>
    </source>
</evidence>
<evidence type="ECO:0000256" key="1">
    <source>
        <dbReference type="ARBA" id="ARBA00004477"/>
    </source>
</evidence>
<keyword evidence="5 12" id="KW-0812">Transmembrane</keyword>
<evidence type="ECO:0000256" key="2">
    <source>
        <dbReference type="ARBA" id="ARBA00010604"/>
    </source>
</evidence>
<comment type="similarity">
    <text evidence="2">Belongs to the SEC62 family.</text>
</comment>
<proteinExistence type="inferred from homology"/>
<evidence type="ECO:0000256" key="10">
    <source>
        <dbReference type="ARBA" id="ARBA00023136"/>
    </source>
</evidence>
<feature type="transmembrane region" description="Helical" evidence="12">
    <location>
        <begin position="133"/>
        <end position="154"/>
    </location>
</feature>
<name>I0Z953_COCSC</name>
<keyword evidence="14" id="KW-1185">Reference proteome</keyword>
<feature type="region of interest" description="Disordered" evidence="11">
    <location>
        <begin position="280"/>
        <end position="323"/>
    </location>
</feature>
<dbReference type="GO" id="GO:0005789">
    <property type="term" value="C:endoplasmic reticulum membrane"/>
    <property type="evidence" value="ECO:0007669"/>
    <property type="project" value="UniProtKB-SubCell"/>
</dbReference>
<keyword evidence="6" id="KW-0256">Endoplasmic reticulum</keyword>
<evidence type="ECO:0000256" key="9">
    <source>
        <dbReference type="ARBA" id="ARBA00023010"/>
    </source>
</evidence>
<dbReference type="InterPro" id="IPR004728">
    <property type="entry name" value="Sec62"/>
</dbReference>
<evidence type="ECO:0000256" key="7">
    <source>
        <dbReference type="ARBA" id="ARBA00022927"/>
    </source>
</evidence>
<evidence type="ECO:0000256" key="8">
    <source>
        <dbReference type="ARBA" id="ARBA00022989"/>
    </source>
</evidence>
<accession>I0Z953</accession>
<keyword evidence="10 12" id="KW-0472">Membrane</keyword>
<evidence type="ECO:0000313" key="13">
    <source>
        <dbReference type="EMBL" id="EIE27172.1"/>
    </source>
</evidence>
<feature type="compositionally biased region" description="Gly residues" evidence="11">
    <location>
        <begin position="280"/>
        <end position="290"/>
    </location>
</feature>
<keyword evidence="8 12" id="KW-1133">Transmembrane helix</keyword>
<evidence type="ECO:0000256" key="5">
    <source>
        <dbReference type="ARBA" id="ARBA00022692"/>
    </source>
</evidence>
<dbReference type="GeneID" id="17045187"/>
<keyword evidence="7" id="KW-0653">Protein transport</keyword>
<protein>
    <recommendedName>
        <fullName evidence="3">Translocation protein SEC62</fullName>
    </recommendedName>
</protein>
<dbReference type="OrthoDB" id="200187at2759"/>
<dbReference type="PANTHER" id="PTHR12443">
    <property type="entry name" value="TRANSLOCATION PROTEIN SEC62"/>
    <property type="match status" value="1"/>
</dbReference>
<dbReference type="PANTHER" id="PTHR12443:SF9">
    <property type="entry name" value="TRANSLOCATION PROTEIN SEC62"/>
    <property type="match status" value="1"/>
</dbReference>
<dbReference type="AlphaFoldDB" id="I0Z953"/>
<evidence type="ECO:0000256" key="3">
    <source>
        <dbReference type="ARBA" id="ARBA00021257"/>
    </source>
</evidence>
<reference evidence="13 14" key="1">
    <citation type="journal article" date="2012" name="Genome Biol.">
        <title>The genome of the polar eukaryotic microalga coccomyxa subellipsoidea reveals traits of cold adaptation.</title>
        <authorList>
            <person name="Blanc G."/>
            <person name="Agarkova I."/>
            <person name="Grimwood J."/>
            <person name="Kuo A."/>
            <person name="Brueggeman A."/>
            <person name="Dunigan D."/>
            <person name="Gurnon J."/>
            <person name="Ladunga I."/>
            <person name="Lindquist E."/>
            <person name="Lucas S."/>
            <person name="Pangilinan J."/>
            <person name="Proschold T."/>
            <person name="Salamov A."/>
            <person name="Schmutz J."/>
            <person name="Weeks D."/>
            <person name="Yamada T."/>
            <person name="Claverie J.M."/>
            <person name="Grigoriev I."/>
            <person name="Van Etten J."/>
            <person name="Lomsadze A."/>
            <person name="Borodovsky M."/>
        </authorList>
    </citation>
    <scope>NUCLEOTIDE SEQUENCE [LARGE SCALE GENOMIC DNA]</scope>
    <source>
        <strain evidence="13 14">C-169</strain>
    </source>
</reference>
<feature type="transmembrane region" description="Helical" evidence="12">
    <location>
        <begin position="230"/>
        <end position="251"/>
    </location>
</feature>
<organism evidence="13 14">
    <name type="scientific">Coccomyxa subellipsoidea (strain C-169)</name>
    <name type="common">Green microalga</name>
    <dbReference type="NCBI Taxonomy" id="574566"/>
    <lineage>
        <taxon>Eukaryota</taxon>
        <taxon>Viridiplantae</taxon>
        <taxon>Chlorophyta</taxon>
        <taxon>core chlorophytes</taxon>
        <taxon>Trebouxiophyceae</taxon>
        <taxon>Trebouxiophyceae incertae sedis</taxon>
        <taxon>Coccomyxaceae</taxon>
        <taxon>Coccomyxa</taxon>
        <taxon>Coccomyxa subellipsoidea</taxon>
    </lineage>
</organism>
<keyword evidence="9" id="KW-0811">Translocation</keyword>
<sequence>MAPKGNQQEDPLKQLADKLRSKTGIEERAAILQDKRVDVFRGKEFAAYLRKHEELMQPFVSKATKVDQQVQDVADMMLRKGLFMKTERMFKKPKPGKKRLVKWPKKLLPLVHERNFEEDHLYAWLFDKQVSPWSYLFSALALITIMLCCMFPLAPHPVKLAAVYVSMTLIICILATLTVRSLLALSSWVLLGRSLWLFPHLLSDDKGIDEAFWPILELDAKPEEGKGSHWIVRFGMGAAIMLAVWALHAYAPDKGAVRDGAWHAHDAVLEMLNLHDQGRGKLGGGTGSDSGAGLFNESQPGAGMGAAGQDEAATGGGADKDEF</sequence>
<evidence type="ECO:0000256" key="4">
    <source>
        <dbReference type="ARBA" id="ARBA00022448"/>
    </source>
</evidence>
<dbReference type="Proteomes" id="UP000007264">
    <property type="component" value="Unassembled WGS sequence"/>
</dbReference>
<evidence type="ECO:0000313" key="14">
    <source>
        <dbReference type="Proteomes" id="UP000007264"/>
    </source>
</evidence>
<dbReference type="STRING" id="574566.I0Z953"/>
<dbReference type="GO" id="GO:0031204">
    <property type="term" value="P:post-translational protein targeting to membrane, translocation"/>
    <property type="evidence" value="ECO:0007669"/>
    <property type="project" value="TreeGrafter"/>
</dbReference>
<comment type="subcellular location">
    <subcellularLocation>
        <location evidence="1">Endoplasmic reticulum membrane</location>
        <topology evidence="1">Multi-pass membrane protein</topology>
    </subcellularLocation>
</comment>
<dbReference type="KEGG" id="csl:COCSUDRAFT_64104"/>
<dbReference type="Pfam" id="PF03839">
    <property type="entry name" value="Sec62"/>
    <property type="match status" value="1"/>
</dbReference>
<evidence type="ECO:0000256" key="12">
    <source>
        <dbReference type="SAM" id="Phobius"/>
    </source>
</evidence>
<evidence type="ECO:0000256" key="11">
    <source>
        <dbReference type="SAM" id="MobiDB-lite"/>
    </source>
</evidence>
<feature type="transmembrane region" description="Helical" evidence="12">
    <location>
        <begin position="161"/>
        <end position="191"/>
    </location>
</feature>
<dbReference type="eggNOG" id="KOG2927">
    <property type="taxonomic scope" value="Eukaryota"/>
</dbReference>
<gene>
    <name evidence="13" type="ORF">COCSUDRAFT_64104</name>
</gene>
<keyword evidence="4" id="KW-0813">Transport</keyword>
<dbReference type="RefSeq" id="XP_005651716.1">
    <property type="nucleotide sequence ID" value="XM_005651659.1"/>
</dbReference>
<dbReference type="EMBL" id="AGSI01000001">
    <property type="protein sequence ID" value="EIE27172.1"/>
    <property type="molecule type" value="Genomic_DNA"/>
</dbReference>
<comment type="caution">
    <text evidence="13">The sequence shown here is derived from an EMBL/GenBank/DDBJ whole genome shotgun (WGS) entry which is preliminary data.</text>
</comment>